<proteinExistence type="predicted"/>
<keyword evidence="2" id="KW-1185">Reference proteome</keyword>
<dbReference type="HOGENOM" id="CLU_1523608_0_0_5"/>
<organism evidence="1 2">
    <name type="scientific">Nitrobacter hamburgensis (strain DSM 10229 / NCIMB 13809 / X14)</name>
    <dbReference type="NCBI Taxonomy" id="323097"/>
    <lineage>
        <taxon>Bacteria</taxon>
        <taxon>Pseudomonadati</taxon>
        <taxon>Pseudomonadota</taxon>
        <taxon>Alphaproteobacteria</taxon>
        <taxon>Hyphomicrobiales</taxon>
        <taxon>Nitrobacteraceae</taxon>
        <taxon>Nitrobacter</taxon>
    </lineage>
</organism>
<dbReference type="EMBL" id="CP000319">
    <property type="protein sequence ID" value="ABE61223.1"/>
    <property type="molecule type" value="Genomic_DNA"/>
</dbReference>
<evidence type="ECO:0000313" key="1">
    <source>
        <dbReference type="EMBL" id="ABE61223.1"/>
    </source>
</evidence>
<dbReference type="OrthoDB" id="9814204at2"/>
<dbReference type="AlphaFoldDB" id="Q1QRC4"/>
<accession>Q1QRC4</accession>
<sequence length="176" mass="19489">MSDFDLSYALQQTLEFRQRTAERHQNDGRNYTAIALIEKLLSETPSADKLESLREAFEAYENEELLAVIDVDNPAPLNNTITGRLGSIGFTWHPAGIDEVVHGIAMEARLARKAMEDARNEAVVSDVIAAMGAETKVFPKSKVDDAFEVMMERACERDAARQRGETPPPPLSVKIG</sequence>
<gene>
    <name evidence="1" type="ordered locus">Nham_0327</name>
</gene>
<protein>
    <submittedName>
        <fullName evidence="1">Uncharacterized protein</fullName>
    </submittedName>
</protein>
<evidence type="ECO:0000313" key="2">
    <source>
        <dbReference type="Proteomes" id="UP000001953"/>
    </source>
</evidence>
<dbReference type="STRING" id="323097.Nham_0327"/>
<reference evidence="1 2" key="1">
    <citation type="submission" date="2006-03" db="EMBL/GenBank/DDBJ databases">
        <title>Complete sequence of chromosome of Nitrobacter hamburgensis X14.</title>
        <authorList>
            <consortium name="US DOE Joint Genome Institute"/>
            <person name="Copeland A."/>
            <person name="Lucas S."/>
            <person name="Lapidus A."/>
            <person name="Barry K."/>
            <person name="Detter J.C."/>
            <person name="Glavina del Rio T."/>
            <person name="Hammon N."/>
            <person name="Israni S."/>
            <person name="Dalin E."/>
            <person name="Tice H."/>
            <person name="Pitluck S."/>
            <person name="Chain P."/>
            <person name="Malfatti S."/>
            <person name="Shin M."/>
            <person name="Vergez L."/>
            <person name="Schmutz J."/>
            <person name="Larimer F."/>
            <person name="Land M."/>
            <person name="Hauser L."/>
            <person name="Kyrpides N."/>
            <person name="Ivanova N."/>
            <person name="Ward B."/>
            <person name="Arp D."/>
            <person name="Klotz M."/>
            <person name="Stein L."/>
            <person name="O'Mullan G."/>
            <person name="Starkenburg S."/>
            <person name="Sayavedra L."/>
            <person name="Poret-Peterson A.T."/>
            <person name="Gentry M.E."/>
            <person name="Bruce D."/>
            <person name="Richardson P."/>
        </authorList>
    </citation>
    <scope>NUCLEOTIDE SEQUENCE [LARGE SCALE GENOMIC DNA]</scope>
    <source>
        <strain evidence="2">DSM 10229 / NCIMB 13809 / X14</strain>
    </source>
</reference>
<dbReference type="KEGG" id="nha:Nham_0327"/>
<dbReference type="RefSeq" id="WP_011508927.1">
    <property type="nucleotide sequence ID" value="NC_007964.1"/>
</dbReference>
<dbReference type="Proteomes" id="UP000001953">
    <property type="component" value="Chromosome"/>
</dbReference>
<name>Q1QRC4_NITHX</name>